<reference evidence="8 9" key="1">
    <citation type="submission" date="2020-12" db="EMBL/GenBank/DDBJ databases">
        <authorList>
            <person name="Shan Y."/>
        </authorList>
    </citation>
    <scope>NUCLEOTIDE SEQUENCE [LARGE SCALE GENOMIC DNA]</scope>
    <source>
        <strain evidence="9">csc3.9</strain>
    </source>
</reference>
<evidence type="ECO:0000256" key="1">
    <source>
        <dbReference type="ARBA" id="ARBA00004651"/>
    </source>
</evidence>
<evidence type="ECO:0000256" key="5">
    <source>
        <dbReference type="ARBA" id="ARBA00022989"/>
    </source>
</evidence>
<organism evidence="8 9">
    <name type="scientific">Spongiibacter nanhainus</name>
    <dbReference type="NCBI Taxonomy" id="2794344"/>
    <lineage>
        <taxon>Bacteria</taxon>
        <taxon>Pseudomonadati</taxon>
        <taxon>Pseudomonadota</taxon>
        <taxon>Gammaproteobacteria</taxon>
        <taxon>Cellvibrionales</taxon>
        <taxon>Spongiibacteraceae</taxon>
        <taxon>Spongiibacter</taxon>
    </lineage>
</organism>
<dbReference type="GO" id="GO:0005886">
    <property type="term" value="C:plasma membrane"/>
    <property type="evidence" value="ECO:0007669"/>
    <property type="project" value="UniProtKB-SubCell"/>
</dbReference>
<evidence type="ECO:0000256" key="3">
    <source>
        <dbReference type="ARBA" id="ARBA00022475"/>
    </source>
</evidence>
<comment type="similarity">
    <text evidence="2">Belongs to the DoxX family.</text>
</comment>
<comment type="subcellular location">
    <subcellularLocation>
        <location evidence="1">Cell membrane</location>
        <topology evidence="1">Multi-pass membrane protein</topology>
    </subcellularLocation>
</comment>
<dbReference type="Proteomes" id="UP000596063">
    <property type="component" value="Chromosome"/>
</dbReference>
<evidence type="ECO:0000313" key="8">
    <source>
        <dbReference type="EMBL" id="QQD17643.1"/>
    </source>
</evidence>
<evidence type="ECO:0000256" key="7">
    <source>
        <dbReference type="SAM" id="Phobius"/>
    </source>
</evidence>
<dbReference type="PANTHER" id="PTHR33452:SF19">
    <property type="entry name" value="DOXX FAMILY PROTEIN"/>
    <property type="match status" value="1"/>
</dbReference>
<feature type="transmembrane region" description="Helical" evidence="7">
    <location>
        <begin position="186"/>
        <end position="208"/>
    </location>
</feature>
<evidence type="ECO:0000313" key="9">
    <source>
        <dbReference type="Proteomes" id="UP000596063"/>
    </source>
</evidence>
<dbReference type="Pfam" id="PF07681">
    <property type="entry name" value="DoxX"/>
    <property type="match status" value="1"/>
</dbReference>
<protein>
    <submittedName>
        <fullName evidence="8">DoxX family protein</fullName>
    </submittedName>
</protein>
<dbReference type="RefSeq" id="WP_198569142.1">
    <property type="nucleotide sequence ID" value="NZ_CP066167.1"/>
</dbReference>
<proteinExistence type="inferred from homology"/>
<feature type="transmembrane region" description="Helical" evidence="7">
    <location>
        <begin position="64"/>
        <end position="84"/>
    </location>
</feature>
<name>A0A7T4UPG2_9GAMM</name>
<dbReference type="PANTHER" id="PTHR33452">
    <property type="entry name" value="OXIDOREDUCTASE CATD-RELATED"/>
    <property type="match status" value="1"/>
</dbReference>
<evidence type="ECO:0000256" key="6">
    <source>
        <dbReference type="ARBA" id="ARBA00023136"/>
    </source>
</evidence>
<keyword evidence="3" id="KW-1003">Cell membrane</keyword>
<keyword evidence="9" id="KW-1185">Reference proteome</keyword>
<keyword evidence="6 7" id="KW-0472">Membrane</keyword>
<keyword evidence="4 7" id="KW-0812">Transmembrane</keyword>
<feature type="transmembrane region" description="Helical" evidence="7">
    <location>
        <begin position="21"/>
        <end position="44"/>
    </location>
</feature>
<keyword evidence="5 7" id="KW-1133">Transmembrane helix</keyword>
<dbReference type="KEGG" id="snan:I6N98_15010"/>
<evidence type="ECO:0000256" key="2">
    <source>
        <dbReference type="ARBA" id="ARBA00006679"/>
    </source>
</evidence>
<accession>A0A7T4UPG2</accession>
<dbReference type="InterPro" id="IPR032808">
    <property type="entry name" value="DoxX"/>
</dbReference>
<gene>
    <name evidence="8" type="ORF">I6N98_15010</name>
</gene>
<dbReference type="AlphaFoldDB" id="A0A7T4UPG2"/>
<sequence length="229" mass="25649">MTLLLRAYYGLHDGLFGLLDYLSGLAPLLIRLYLAPIMIAAGLYKLRHLEQTTLWFEQGLGLPYADIAALLATYTELVGGFLLLFGFAVRWAAIPLLVTMAVAAWTVHWDNGWFAVAPSDPATSTAKPLADVGIPAARDSLENSVEVGKRLERARQLLQEHGHYPWLTERGQFVVLNNGIEFAATYFIMLLSLVFTGGGRFFSVDYYLDRQARDKLTQEKWRQAQVNNP</sequence>
<feature type="transmembrane region" description="Helical" evidence="7">
    <location>
        <begin position="91"/>
        <end position="109"/>
    </location>
</feature>
<dbReference type="InterPro" id="IPR051907">
    <property type="entry name" value="DoxX-like_oxidoreductase"/>
</dbReference>
<evidence type="ECO:0000256" key="4">
    <source>
        <dbReference type="ARBA" id="ARBA00022692"/>
    </source>
</evidence>
<dbReference type="EMBL" id="CP066167">
    <property type="protein sequence ID" value="QQD17643.1"/>
    <property type="molecule type" value="Genomic_DNA"/>
</dbReference>